<feature type="transmembrane region" description="Helical" evidence="2">
    <location>
        <begin position="12"/>
        <end position="31"/>
    </location>
</feature>
<accession>A0A7Z2VJ04</accession>
<dbReference type="SUPFAM" id="SSF53187">
    <property type="entry name" value="Zn-dependent exopeptidases"/>
    <property type="match status" value="1"/>
</dbReference>
<sequence>MDKLISRKVRKRPGAWLLSSLVLILVGWFVYDASLPVTSAFKPTVTPPTKDKASIAGGDAETPFKIVIDAGHGGKDPGANGVSGNQEKEYTLALSRKVVELLEQEPMFEAYMTRTDDSFVGLEDRALFANEREADAFISIHGNTFTDPSVSGTESYYFNDDSLALAQTIHGELVKATGFDDRGVKKEGWKVLTHNERTAILLEVGFLTNKNEESALLNDAKQDLIAQSIVNGLKQYFNPSEG</sequence>
<dbReference type="GO" id="GO:0009253">
    <property type="term" value="P:peptidoglycan catabolic process"/>
    <property type="evidence" value="ECO:0007669"/>
    <property type="project" value="InterPro"/>
</dbReference>
<dbReference type="InterPro" id="IPR050695">
    <property type="entry name" value="N-acetylmuramoyl_amidase_3"/>
</dbReference>
<dbReference type="GO" id="GO:0030288">
    <property type="term" value="C:outer membrane-bounded periplasmic space"/>
    <property type="evidence" value="ECO:0007669"/>
    <property type="project" value="TreeGrafter"/>
</dbReference>
<dbReference type="PANTHER" id="PTHR30404:SF0">
    <property type="entry name" value="N-ACETYLMURAMOYL-L-ALANINE AMIDASE AMIC"/>
    <property type="match status" value="1"/>
</dbReference>
<organism evidence="4 5">
    <name type="scientific">Cohnella herbarum</name>
    <dbReference type="NCBI Taxonomy" id="2728023"/>
    <lineage>
        <taxon>Bacteria</taxon>
        <taxon>Bacillati</taxon>
        <taxon>Bacillota</taxon>
        <taxon>Bacilli</taxon>
        <taxon>Bacillales</taxon>
        <taxon>Paenibacillaceae</taxon>
        <taxon>Cohnella</taxon>
    </lineage>
</organism>
<dbReference type="InterPro" id="IPR002508">
    <property type="entry name" value="MurNAc-LAA_cat"/>
</dbReference>
<evidence type="ECO:0000313" key="5">
    <source>
        <dbReference type="Proteomes" id="UP000502248"/>
    </source>
</evidence>
<evidence type="ECO:0000256" key="1">
    <source>
        <dbReference type="ARBA" id="ARBA00022801"/>
    </source>
</evidence>
<evidence type="ECO:0000313" key="4">
    <source>
        <dbReference type="EMBL" id="QJD83845.1"/>
    </source>
</evidence>
<keyword evidence="5" id="KW-1185">Reference proteome</keyword>
<dbReference type="Proteomes" id="UP000502248">
    <property type="component" value="Chromosome"/>
</dbReference>
<protein>
    <submittedName>
        <fullName evidence="4">N-acetylmuramoyl-L-alanine amidase</fullName>
    </submittedName>
</protein>
<gene>
    <name evidence="4" type="ORF">HH215_12065</name>
</gene>
<keyword evidence="1" id="KW-0378">Hydrolase</keyword>
<reference evidence="4 5" key="1">
    <citation type="submission" date="2020-04" db="EMBL/GenBank/DDBJ databases">
        <title>Genome sequencing of novel species.</title>
        <authorList>
            <person name="Heo J."/>
            <person name="Kim S.-J."/>
            <person name="Kim J.-S."/>
            <person name="Hong S.-B."/>
            <person name="Kwon S.-W."/>
        </authorList>
    </citation>
    <scope>NUCLEOTIDE SEQUENCE [LARGE SCALE GENOMIC DNA]</scope>
    <source>
        <strain evidence="4 5">MFER-1</strain>
    </source>
</reference>
<dbReference type="SMART" id="SM00646">
    <property type="entry name" value="Ami_3"/>
    <property type="match status" value="1"/>
</dbReference>
<dbReference type="RefSeq" id="WP_169280132.1">
    <property type="nucleotide sequence ID" value="NZ_CP051680.1"/>
</dbReference>
<dbReference type="Gene3D" id="3.40.630.40">
    <property type="entry name" value="Zn-dependent exopeptidases"/>
    <property type="match status" value="1"/>
</dbReference>
<dbReference type="EMBL" id="CP051680">
    <property type="protein sequence ID" value="QJD83845.1"/>
    <property type="molecule type" value="Genomic_DNA"/>
</dbReference>
<proteinExistence type="predicted"/>
<dbReference type="KEGG" id="cheb:HH215_12065"/>
<dbReference type="AlphaFoldDB" id="A0A7Z2VJ04"/>
<evidence type="ECO:0000259" key="3">
    <source>
        <dbReference type="SMART" id="SM00646"/>
    </source>
</evidence>
<dbReference type="GO" id="GO:0008745">
    <property type="term" value="F:N-acetylmuramoyl-L-alanine amidase activity"/>
    <property type="evidence" value="ECO:0007669"/>
    <property type="project" value="InterPro"/>
</dbReference>
<keyword evidence="2" id="KW-0472">Membrane</keyword>
<feature type="domain" description="MurNAc-LAA" evidence="3">
    <location>
        <begin position="126"/>
        <end position="234"/>
    </location>
</feature>
<name>A0A7Z2VJ04_9BACL</name>
<dbReference type="PANTHER" id="PTHR30404">
    <property type="entry name" value="N-ACETYLMURAMOYL-L-ALANINE AMIDASE"/>
    <property type="match status" value="1"/>
</dbReference>
<dbReference type="Pfam" id="PF01520">
    <property type="entry name" value="Amidase_3"/>
    <property type="match status" value="1"/>
</dbReference>
<keyword evidence="2" id="KW-0812">Transmembrane</keyword>
<dbReference type="CDD" id="cd02696">
    <property type="entry name" value="MurNAc-LAA"/>
    <property type="match status" value="1"/>
</dbReference>
<keyword evidence="2" id="KW-1133">Transmembrane helix</keyword>
<evidence type="ECO:0000256" key="2">
    <source>
        <dbReference type="SAM" id="Phobius"/>
    </source>
</evidence>